<organism evidence="1 2">
    <name type="scientific">Roseateles depolymerans</name>
    <dbReference type="NCBI Taxonomy" id="76731"/>
    <lineage>
        <taxon>Bacteria</taxon>
        <taxon>Pseudomonadati</taxon>
        <taxon>Pseudomonadota</taxon>
        <taxon>Betaproteobacteria</taxon>
        <taxon>Burkholderiales</taxon>
        <taxon>Sphaerotilaceae</taxon>
        <taxon>Roseateles</taxon>
    </lineage>
</organism>
<evidence type="ECO:0000313" key="2">
    <source>
        <dbReference type="Proteomes" id="UP000060699"/>
    </source>
</evidence>
<proteinExistence type="predicted"/>
<sequence length="228" mass="24748">MRKYIITGLLVWLPLAITVWVLLWVLGIINSVFIWLLSAVGAVLPQSAGESLKQLHEVPGLGVVVLVGALMLTGMFVANMFGQWWLRQWDRLLYNIPIVKSIYSSVKQVSDTLFSSSGNAFREAVLVPYPHPHSWTIAFVTGKPAGEVADQLSTLSGDPADEHVSLYVPTTPNPTSGFFLIMPRAQLRPLAMSVDEALKYIISMGVVAPASGDTTHPVTLPAAGNARN</sequence>
<dbReference type="STRING" id="76731.RD2015_3828"/>
<evidence type="ECO:0000313" key="1">
    <source>
        <dbReference type="EMBL" id="ALV08279.1"/>
    </source>
</evidence>
<dbReference type="RefSeq" id="WP_058936269.1">
    <property type="nucleotide sequence ID" value="NZ_CP013729.1"/>
</dbReference>
<dbReference type="EMBL" id="CP013729">
    <property type="protein sequence ID" value="ALV08279.1"/>
    <property type="molecule type" value="Genomic_DNA"/>
</dbReference>
<name>A0A0U3LTA9_9BURK</name>
<gene>
    <name evidence="1" type="ORF">RD2015_3828</name>
</gene>
<keyword evidence="2" id="KW-1185">Reference proteome</keyword>
<dbReference type="PATRIC" id="fig|76731.3.peg.3920"/>
<dbReference type="OrthoDB" id="9780267at2"/>
<dbReference type="Pfam" id="PF04367">
    <property type="entry name" value="DUF502"/>
    <property type="match status" value="1"/>
</dbReference>
<reference evidence="1 2" key="1">
    <citation type="submission" date="2015-12" db="EMBL/GenBank/DDBJ databases">
        <title>Complete genome of Roseateles depolymerans KCTC 42856.</title>
        <authorList>
            <person name="Kim K.M."/>
        </authorList>
    </citation>
    <scope>NUCLEOTIDE SEQUENCE [LARGE SCALE GENOMIC DNA]</scope>
    <source>
        <strain evidence="1 2">KCTC 42856</strain>
    </source>
</reference>
<dbReference type="KEGG" id="rdp:RD2015_3828"/>
<dbReference type="Proteomes" id="UP000060699">
    <property type="component" value="Chromosome"/>
</dbReference>
<accession>A0A0U3LTA9</accession>
<dbReference type="PANTHER" id="PTHR31876:SF26">
    <property type="entry name" value="PROTEIN LIKE COV 2"/>
    <property type="match status" value="1"/>
</dbReference>
<dbReference type="PANTHER" id="PTHR31876">
    <property type="entry name" value="COV-LIKE PROTEIN 1"/>
    <property type="match status" value="1"/>
</dbReference>
<protein>
    <submittedName>
        <fullName evidence="1">Membrane protein</fullName>
    </submittedName>
</protein>
<dbReference type="InterPro" id="IPR007462">
    <property type="entry name" value="COV1-like"/>
</dbReference>
<dbReference type="AlphaFoldDB" id="A0A0U3LTA9"/>